<keyword evidence="5" id="KW-1185">Reference proteome</keyword>
<dbReference type="OrthoDB" id="674604at2759"/>
<dbReference type="Pfam" id="PF17107">
    <property type="entry name" value="SesA"/>
    <property type="match status" value="1"/>
</dbReference>
<dbReference type="InterPro" id="IPR031352">
    <property type="entry name" value="SesA"/>
</dbReference>
<evidence type="ECO:0008006" key="6">
    <source>
        <dbReference type="Google" id="ProtNLM"/>
    </source>
</evidence>
<protein>
    <recommendedName>
        <fullName evidence="6">NACHT-NTPase and P-loop NTPases N-terminal domain-containing protein</fullName>
    </recommendedName>
</protein>
<accession>A0A0U5GTL0</accession>
<dbReference type="AlphaFoldDB" id="A0A0U5GTL0"/>
<dbReference type="Pfam" id="PF17106">
    <property type="entry name" value="NACHT_sigma"/>
    <property type="match status" value="1"/>
</dbReference>
<dbReference type="Proteomes" id="UP000054771">
    <property type="component" value="Unassembled WGS sequence"/>
</dbReference>
<dbReference type="InterPro" id="IPR031353">
    <property type="entry name" value="NACHT_sigma"/>
</dbReference>
<name>A0A0U5GTL0_ASPCI</name>
<evidence type="ECO:0000259" key="3">
    <source>
        <dbReference type="Pfam" id="PF17107"/>
    </source>
</evidence>
<evidence type="ECO:0000259" key="2">
    <source>
        <dbReference type="Pfam" id="PF17106"/>
    </source>
</evidence>
<feature type="region of interest" description="Disordered" evidence="1">
    <location>
        <begin position="155"/>
        <end position="174"/>
    </location>
</feature>
<organism evidence="4 5">
    <name type="scientific">Aspergillus calidoustus</name>
    <dbReference type="NCBI Taxonomy" id="454130"/>
    <lineage>
        <taxon>Eukaryota</taxon>
        <taxon>Fungi</taxon>
        <taxon>Dikarya</taxon>
        <taxon>Ascomycota</taxon>
        <taxon>Pezizomycotina</taxon>
        <taxon>Eurotiomycetes</taxon>
        <taxon>Eurotiomycetidae</taxon>
        <taxon>Eurotiales</taxon>
        <taxon>Aspergillaceae</taxon>
        <taxon>Aspergillus</taxon>
        <taxon>Aspergillus subgen. Nidulantes</taxon>
    </lineage>
</organism>
<gene>
    <name evidence="4" type="ORF">ASPCAL08531</name>
</gene>
<evidence type="ECO:0000256" key="1">
    <source>
        <dbReference type="SAM" id="MobiDB-lite"/>
    </source>
</evidence>
<evidence type="ECO:0000313" key="4">
    <source>
        <dbReference type="EMBL" id="CEN61883.1"/>
    </source>
</evidence>
<evidence type="ECO:0000313" key="5">
    <source>
        <dbReference type="Proteomes" id="UP000054771"/>
    </source>
</evidence>
<reference evidence="5" key="1">
    <citation type="journal article" date="2016" name="Genome Announc.">
        <title>Draft genome sequences of fungus Aspergillus calidoustus.</title>
        <authorList>
            <person name="Horn F."/>
            <person name="Linde J."/>
            <person name="Mattern D.J."/>
            <person name="Walther G."/>
            <person name="Guthke R."/>
            <person name="Scherlach K."/>
            <person name="Martin K."/>
            <person name="Brakhage A.A."/>
            <person name="Petzke L."/>
            <person name="Valiante V."/>
        </authorList>
    </citation>
    <scope>NUCLEOTIDE SEQUENCE [LARGE SCALE GENOMIC DNA]</scope>
    <source>
        <strain evidence="5">SF006504</strain>
    </source>
</reference>
<proteinExistence type="predicted"/>
<dbReference type="OMA" id="RNKGPEN"/>
<dbReference type="EMBL" id="CDMC01000006">
    <property type="protein sequence ID" value="CEN61883.1"/>
    <property type="molecule type" value="Genomic_DNA"/>
</dbReference>
<feature type="domain" description="NACHT-NTPase and P-loop NTPases N-terminal" evidence="3">
    <location>
        <begin position="12"/>
        <end position="130"/>
    </location>
</feature>
<feature type="domain" description="NACHT-NTPase sigma" evidence="2">
    <location>
        <begin position="171"/>
        <end position="210"/>
    </location>
</feature>
<sequence length="213" mass="23027">MANTEFGNLMGDIIASLRDAQSNYSKLRGDDQFPKAFHGAGRELEHVHHTLESIQSHGTSDDRTVISENSVRALQACNAKAKLSAVTYAETARRHGSQRLEAYWSTVSQNGDGSTVEALVMGMVRDLQTLANVAKVQATIRDSIQRLHDGVSHRLSTLGSSAPNTQPRNVYNNNYGHGAQNNVSGGVQNNLTGRGNQFSGVTFSGPVDFGRTE</sequence>